<feature type="region of interest" description="Disordered" evidence="1">
    <location>
        <begin position="376"/>
        <end position="409"/>
    </location>
</feature>
<dbReference type="EMBL" id="MN739677">
    <property type="protein sequence ID" value="QHT20304.1"/>
    <property type="molecule type" value="Genomic_DNA"/>
</dbReference>
<feature type="compositionally biased region" description="Basic residues" evidence="1">
    <location>
        <begin position="387"/>
        <end position="409"/>
    </location>
</feature>
<organism evidence="2">
    <name type="scientific">viral metagenome</name>
    <dbReference type="NCBI Taxonomy" id="1070528"/>
    <lineage>
        <taxon>unclassified sequences</taxon>
        <taxon>metagenomes</taxon>
        <taxon>organismal metagenomes</taxon>
    </lineage>
</organism>
<reference evidence="2" key="1">
    <citation type="journal article" date="2020" name="Nature">
        <title>Giant virus diversity and host interactions through global metagenomics.</title>
        <authorList>
            <person name="Schulz F."/>
            <person name="Roux S."/>
            <person name="Paez-Espino D."/>
            <person name="Jungbluth S."/>
            <person name="Walsh D.A."/>
            <person name="Denef V.J."/>
            <person name="McMahon K.D."/>
            <person name="Konstantinidis K.T."/>
            <person name="Eloe-Fadrosh E.A."/>
            <person name="Kyrpides N.C."/>
            <person name="Woyke T."/>
        </authorList>
    </citation>
    <scope>NUCLEOTIDE SEQUENCE</scope>
    <source>
        <strain evidence="2">GVMAG-M-3300023174-60</strain>
    </source>
</reference>
<evidence type="ECO:0000256" key="1">
    <source>
        <dbReference type="SAM" id="MobiDB-lite"/>
    </source>
</evidence>
<proteinExistence type="predicted"/>
<feature type="region of interest" description="Disordered" evidence="1">
    <location>
        <begin position="1"/>
        <end position="55"/>
    </location>
</feature>
<accession>A0A6C0DUK5</accession>
<sequence>MTRRYTLKNKKSLRRGSNRRGSNRHNLRKSRRDKRKSGGGWGDLPKGPFSEIAVNPGNQVHFPFTGPGKDCTGNPHSIRPGYIFDYSPRGLPGFSGGKRRNRKTHGGMAMPTPASVDSSLPGPVPNPNDLPVAASLTPKPGDFPNPTGTGGTVANPNNLPVVMSMPGVPPPGMAQMPKMPIAELSKSADAANLAAPKQAGGRYGFFPSMGPLNPVNGVGVAPAPFGRIPCEVGTFNPLNPNPDNIQRLSTAPLTPPFVTGRLAGGGLPAGTGLAASSANFPVVKVGDFDSMRYYAPTAGYRNDFMTFQAPSPVPGLLIQTPYDARAFNQACIKTGGSYKNKNKKNKNKGGALPVALNAGTFTPVTMDELWTRKDFDGTNQGLPVKFGGKRRTRRRGGLRNTRNKRSNRK</sequence>
<name>A0A6C0DUK5_9ZZZZ</name>
<feature type="region of interest" description="Disordered" evidence="1">
    <location>
        <begin position="97"/>
        <end position="119"/>
    </location>
</feature>
<protein>
    <submittedName>
        <fullName evidence="2">Uncharacterized protein</fullName>
    </submittedName>
</protein>
<feature type="compositionally biased region" description="Basic residues" evidence="1">
    <location>
        <begin position="1"/>
        <end position="37"/>
    </location>
</feature>
<dbReference type="AlphaFoldDB" id="A0A6C0DUK5"/>
<evidence type="ECO:0000313" key="2">
    <source>
        <dbReference type="EMBL" id="QHT20304.1"/>
    </source>
</evidence>